<accession>A0AAV7QMK0</accession>
<dbReference type="EMBL" id="JANPWB010000010">
    <property type="protein sequence ID" value="KAJ1140597.1"/>
    <property type="molecule type" value="Genomic_DNA"/>
</dbReference>
<dbReference type="AlphaFoldDB" id="A0AAV7QMK0"/>
<evidence type="ECO:0000256" key="1">
    <source>
        <dbReference type="SAM" id="MobiDB-lite"/>
    </source>
</evidence>
<reference evidence="2" key="1">
    <citation type="journal article" date="2022" name="bioRxiv">
        <title>Sequencing and chromosome-scale assembly of the giantPleurodeles waltlgenome.</title>
        <authorList>
            <person name="Brown T."/>
            <person name="Elewa A."/>
            <person name="Iarovenko S."/>
            <person name="Subramanian E."/>
            <person name="Araus A.J."/>
            <person name="Petzold A."/>
            <person name="Susuki M."/>
            <person name="Suzuki K.-i.T."/>
            <person name="Hayashi T."/>
            <person name="Toyoda A."/>
            <person name="Oliveira C."/>
            <person name="Osipova E."/>
            <person name="Leigh N.D."/>
            <person name="Simon A."/>
            <person name="Yun M.H."/>
        </authorList>
    </citation>
    <scope>NUCLEOTIDE SEQUENCE</scope>
    <source>
        <strain evidence="2">20211129_DDA</strain>
        <tissue evidence="2">Liver</tissue>
    </source>
</reference>
<evidence type="ECO:0000313" key="2">
    <source>
        <dbReference type="EMBL" id="KAJ1140597.1"/>
    </source>
</evidence>
<name>A0AAV7QMK0_PLEWA</name>
<proteinExistence type="predicted"/>
<dbReference type="Proteomes" id="UP001066276">
    <property type="component" value="Chromosome 6"/>
</dbReference>
<keyword evidence="3" id="KW-1185">Reference proteome</keyword>
<sequence>MPGGRVAGRQANNQVSLPSNSLSQKLCSNRVPPAEEHPVIPASSMAKPTQGVTMDRILQEILAVGRKLEGMDSAMAFLTAETKSMRLDIAGFQSFVTGLDQDLGPLLVLYYLAVLIKNFNTKIDMGQHSINKVKAYQSYLVLIECTLIRLTNNIFEQAHQVKYEMSARYPAER</sequence>
<feature type="region of interest" description="Disordered" evidence="1">
    <location>
        <begin position="1"/>
        <end position="22"/>
    </location>
</feature>
<evidence type="ECO:0000313" key="3">
    <source>
        <dbReference type="Proteomes" id="UP001066276"/>
    </source>
</evidence>
<comment type="caution">
    <text evidence="2">The sequence shown here is derived from an EMBL/GenBank/DDBJ whole genome shotgun (WGS) entry which is preliminary data.</text>
</comment>
<gene>
    <name evidence="2" type="ORF">NDU88_006946</name>
</gene>
<protein>
    <submittedName>
        <fullName evidence="2">Uncharacterized protein</fullName>
    </submittedName>
</protein>
<feature type="compositionally biased region" description="Polar residues" evidence="1">
    <location>
        <begin position="10"/>
        <end position="22"/>
    </location>
</feature>
<organism evidence="2 3">
    <name type="scientific">Pleurodeles waltl</name>
    <name type="common">Iberian ribbed newt</name>
    <dbReference type="NCBI Taxonomy" id="8319"/>
    <lineage>
        <taxon>Eukaryota</taxon>
        <taxon>Metazoa</taxon>
        <taxon>Chordata</taxon>
        <taxon>Craniata</taxon>
        <taxon>Vertebrata</taxon>
        <taxon>Euteleostomi</taxon>
        <taxon>Amphibia</taxon>
        <taxon>Batrachia</taxon>
        <taxon>Caudata</taxon>
        <taxon>Salamandroidea</taxon>
        <taxon>Salamandridae</taxon>
        <taxon>Pleurodelinae</taxon>
        <taxon>Pleurodeles</taxon>
    </lineage>
</organism>